<reference evidence="2 3" key="1">
    <citation type="submission" date="2018-03" db="EMBL/GenBank/DDBJ databases">
        <title>The ancient ancestry and fast evolution of plastids.</title>
        <authorList>
            <person name="Moore K.R."/>
            <person name="Magnabosco C."/>
            <person name="Momper L."/>
            <person name="Gold D.A."/>
            <person name="Bosak T."/>
            <person name="Fournier G.P."/>
        </authorList>
    </citation>
    <scope>NUCLEOTIDE SEQUENCE [LARGE SCALE GENOMIC DNA]</scope>
    <source>
        <strain evidence="2 3">CCALA 016</strain>
    </source>
</reference>
<dbReference type="Gene3D" id="3.40.1620.10">
    <property type="entry name" value="YefM-like domain"/>
    <property type="match status" value="1"/>
</dbReference>
<sequence length="82" mass="9412">MKNVSEDLLQENLLSFLDSIQDEPIAIVQSDQKIAVILSIQEYERLINFNKADFQQFCDQVGQQAEAKGLTEEKLQEILNKL</sequence>
<accession>A0A2T1LX27</accession>
<comment type="caution">
    <text evidence="2">The sequence shown here is derived from an EMBL/GenBank/DDBJ whole genome shotgun (WGS) entry which is preliminary data.</text>
</comment>
<name>A0A2T1LX27_9CHRO</name>
<evidence type="ECO:0000313" key="3">
    <source>
        <dbReference type="Proteomes" id="UP000239001"/>
    </source>
</evidence>
<reference evidence="2 3" key="2">
    <citation type="submission" date="2018-03" db="EMBL/GenBank/DDBJ databases">
        <authorList>
            <person name="Keele B.F."/>
        </authorList>
    </citation>
    <scope>NUCLEOTIDE SEQUENCE [LARGE SCALE GENOMIC DNA]</scope>
    <source>
        <strain evidence="2 3">CCALA 016</strain>
    </source>
</reference>
<dbReference type="AlphaFoldDB" id="A0A2T1LX27"/>
<dbReference type="RefSeq" id="WP_106457167.1">
    <property type="nucleotide sequence ID" value="NZ_PXOH01000012.1"/>
</dbReference>
<dbReference type="Proteomes" id="UP000239001">
    <property type="component" value="Unassembled WGS sequence"/>
</dbReference>
<dbReference type="SUPFAM" id="SSF143120">
    <property type="entry name" value="YefM-like"/>
    <property type="match status" value="1"/>
</dbReference>
<dbReference type="OrthoDB" id="165038at2"/>
<dbReference type="EMBL" id="PXOH01000012">
    <property type="protein sequence ID" value="PSF36736.1"/>
    <property type="molecule type" value="Genomic_DNA"/>
</dbReference>
<organism evidence="2 3">
    <name type="scientific">Aphanothece hegewaldii CCALA 016</name>
    <dbReference type="NCBI Taxonomy" id="2107694"/>
    <lineage>
        <taxon>Bacteria</taxon>
        <taxon>Bacillati</taxon>
        <taxon>Cyanobacteriota</taxon>
        <taxon>Cyanophyceae</taxon>
        <taxon>Oscillatoriophycideae</taxon>
        <taxon>Chroococcales</taxon>
        <taxon>Aphanothecaceae</taxon>
        <taxon>Aphanothece</taxon>
    </lineage>
</organism>
<protein>
    <submittedName>
        <fullName evidence="2">Prevent-host-death family protein</fullName>
    </submittedName>
</protein>
<gene>
    <name evidence="2" type="ORF">C7H19_12255</name>
</gene>
<evidence type="ECO:0000313" key="2">
    <source>
        <dbReference type="EMBL" id="PSF36736.1"/>
    </source>
</evidence>
<keyword evidence="3" id="KW-1185">Reference proteome</keyword>
<comment type="similarity">
    <text evidence="1">Belongs to the phD/YefM antitoxin family.</text>
</comment>
<proteinExistence type="inferred from homology"/>
<dbReference type="InterPro" id="IPR036165">
    <property type="entry name" value="YefM-like_sf"/>
</dbReference>
<evidence type="ECO:0000256" key="1">
    <source>
        <dbReference type="ARBA" id="ARBA00009981"/>
    </source>
</evidence>